<dbReference type="SUPFAM" id="SSF51182">
    <property type="entry name" value="RmlC-like cupins"/>
    <property type="match status" value="1"/>
</dbReference>
<evidence type="ECO:0000313" key="3">
    <source>
        <dbReference type="Proteomes" id="UP000242951"/>
    </source>
</evidence>
<protein>
    <recommendedName>
        <fullName evidence="1">DUF985 domain-containing protein</fullName>
    </recommendedName>
</protein>
<keyword evidence="3" id="KW-1185">Reference proteome</keyword>
<dbReference type="Pfam" id="PF06172">
    <property type="entry name" value="Cupin_5"/>
    <property type="match status" value="1"/>
</dbReference>
<sequence length="168" mass="18769">MQDTRIDGPELIARLKLQPHPEGGYFREVYRGDALVRRDGSEETHSASTAIYFLLCDGAYSSWHRIRSDELWHFYAGDPIHVHVIDAKGALTTLKLGNALLHDDAVFQAAVKAENWFVAECIDPSGIALVGCTVASGFEFSEFEFADSAALETLYPQHREFISRLAPR</sequence>
<dbReference type="InterPro" id="IPR014710">
    <property type="entry name" value="RmlC-like_jellyroll"/>
</dbReference>
<dbReference type="InterPro" id="IPR009327">
    <property type="entry name" value="Cupin_DUF985"/>
</dbReference>
<dbReference type="InterPro" id="IPR039935">
    <property type="entry name" value="YML079W-like"/>
</dbReference>
<comment type="caution">
    <text evidence="2">The sequence shown here is derived from an EMBL/GenBank/DDBJ whole genome shotgun (WGS) entry which is preliminary data.</text>
</comment>
<dbReference type="Gene3D" id="2.60.120.10">
    <property type="entry name" value="Jelly Rolls"/>
    <property type="match status" value="1"/>
</dbReference>
<evidence type="ECO:0000259" key="1">
    <source>
        <dbReference type="Pfam" id="PF06172"/>
    </source>
</evidence>
<dbReference type="EMBL" id="LELG01000089">
    <property type="protein sequence ID" value="KMQ80443.1"/>
    <property type="molecule type" value="Genomic_DNA"/>
</dbReference>
<dbReference type="InterPro" id="IPR011051">
    <property type="entry name" value="RmlC_Cupin_sf"/>
</dbReference>
<evidence type="ECO:0000313" key="2">
    <source>
        <dbReference type="EMBL" id="KMQ80443.1"/>
    </source>
</evidence>
<dbReference type="Proteomes" id="UP000242951">
    <property type="component" value="Unassembled WGS sequence"/>
</dbReference>
<dbReference type="CDD" id="cd06121">
    <property type="entry name" value="cupin_YML079wp"/>
    <property type="match status" value="1"/>
</dbReference>
<proteinExistence type="predicted"/>
<feature type="domain" description="DUF985" evidence="1">
    <location>
        <begin position="10"/>
        <end position="146"/>
    </location>
</feature>
<name>A0ABR5HM26_9BURK</name>
<dbReference type="PANTHER" id="PTHR33387:SF3">
    <property type="entry name" value="DUF985 DOMAIN-CONTAINING PROTEIN"/>
    <property type="match status" value="1"/>
</dbReference>
<gene>
    <name evidence="2" type="ORF">BPMI_03537c</name>
</gene>
<accession>A0ABR5HM26</accession>
<reference evidence="2 3" key="1">
    <citation type="submission" date="2015-06" db="EMBL/GenBank/DDBJ databases">
        <title>Comparative genomics of Burkholderia leaf nodule symbionts.</title>
        <authorList>
            <person name="Carlier A."/>
            <person name="Eberl L."/>
            <person name="Pinto-Carbo M."/>
        </authorList>
    </citation>
    <scope>NUCLEOTIDE SEQUENCE [LARGE SCALE GENOMIC DNA]</scope>
    <source>
        <strain evidence="2 3">UZHbot3</strain>
    </source>
</reference>
<organism evidence="2 3">
    <name type="scientific">Candidatus Burkholderia pumila</name>
    <dbReference type="NCBI Taxonomy" id="1090375"/>
    <lineage>
        <taxon>Bacteria</taxon>
        <taxon>Pseudomonadati</taxon>
        <taxon>Pseudomonadota</taxon>
        <taxon>Betaproteobacteria</taxon>
        <taxon>Burkholderiales</taxon>
        <taxon>Burkholderiaceae</taxon>
        <taxon>Burkholderia</taxon>
    </lineage>
</organism>
<dbReference type="PANTHER" id="PTHR33387">
    <property type="entry name" value="RMLC-LIKE JELLY ROLL FOLD PROTEIN"/>
    <property type="match status" value="1"/>
</dbReference>